<dbReference type="PANTHER" id="PTHR33352:SF3">
    <property type="entry name" value="SLR1612 PROTEIN"/>
    <property type="match status" value="1"/>
</dbReference>
<dbReference type="InterPro" id="IPR008538">
    <property type="entry name" value="Uma2"/>
</dbReference>
<comment type="caution">
    <text evidence="3">The sequence shown here is derived from an EMBL/GenBank/DDBJ whole genome shotgun (WGS) entry which is preliminary data.</text>
</comment>
<accession>A0ABT2MX81</accession>
<gene>
    <name evidence="3" type="ORF">NG799_23845</name>
</gene>
<evidence type="ECO:0000313" key="3">
    <source>
        <dbReference type="EMBL" id="MCT7969353.1"/>
    </source>
</evidence>
<evidence type="ECO:0000256" key="1">
    <source>
        <dbReference type="SAM" id="MobiDB-lite"/>
    </source>
</evidence>
<sequence length="281" mass="32479">MTQRIETDVLPPPFPDHTQLPESDGTFVKNFQEHPQSILLTDSIGPVLERIHPDGQYAIGQDCGIYWRETEPPEQGAEAPDWFYLPNVPPNLDGEIRRSYVYWREYVSPLIALEFASGTGEEERDRTPLNRSADAPRQKPGKFWVYEKIIKIPYYGIYEIKTGKLEVYNLSNGYDYQKLEPNERGHYPISLLGIELGLWQGSYQNQTQLWLRWWDEEGNLLLTGAERAELAQQRAETERQRADRAERSQRESIPRLLGMGLTPEQVAEALNLTVEQVQEMS</sequence>
<feature type="region of interest" description="Disordered" evidence="1">
    <location>
        <begin position="232"/>
        <end position="253"/>
    </location>
</feature>
<organism evidence="3 4">
    <name type="scientific">Laspinema palackyanum D2a</name>
    <dbReference type="NCBI Taxonomy" id="2953684"/>
    <lineage>
        <taxon>Bacteria</taxon>
        <taxon>Bacillati</taxon>
        <taxon>Cyanobacteriota</taxon>
        <taxon>Cyanophyceae</taxon>
        <taxon>Oscillatoriophycideae</taxon>
        <taxon>Oscillatoriales</taxon>
        <taxon>Laspinemataceae</taxon>
        <taxon>Laspinema</taxon>
        <taxon>Laspinema palackyanum</taxon>
    </lineage>
</organism>
<proteinExistence type="predicted"/>
<keyword evidence="3" id="KW-0378">Hydrolase</keyword>
<dbReference type="Proteomes" id="UP001525890">
    <property type="component" value="Unassembled WGS sequence"/>
</dbReference>
<reference evidence="3 4" key="1">
    <citation type="journal article" date="2022" name="Front. Microbiol.">
        <title>High genomic differentiation and limited gene flow indicate recent cryptic speciation within the genus Laspinema (cyanobacteria).</title>
        <authorList>
            <person name="Stanojkovic A."/>
            <person name="Skoupy S."/>
            <person name="Skaloud P."/>
            <person name="Dvorak P."/>
        </authorList>
    </citation>
    <scope>NUCLEOTIDE SEQUENCE [LARGE SCALE GENOMIC DNA]</scope>
    <source>
        <strain evidence="3 4">D2a</strain>
    </source>
</reference>
<keyword evidence="3" id="KW-0540">Nuclease</keyword>
<dbReference type="RefSeq" id="WP_368008823.1">
    <property type="nucleotide sequence ID" value="NZ_JAMXFF010000048.1"/>
</dbReference>
<evidence type="ECO:0000313" key="4">
    <source>
        <dbReference type="Proteomes" id="UP001525890"/>
    </source>
</evidence>
<keyword evidence="4" id="KW-1185">Reference proteome</keyword>
<dbReference type="GO" id="GO:0004519">
    <property type="term" value="F:endonuclease activity"/>
    <property type="evidence" value="ECO:0007669"/>
    <property type="project" value="UniProtKB-KW"/>
</dbReference>
<feature type="domain" description="Putative restriction endonuclease" evidence="2">
    <location>
        <begin position="29"/>
        <end position="199"/>
    </location>
</feature>
<evidence type="ECO:0000259" key="2">
    <source>
        <dbReference type="Pfam" id="PF05685"/>
    </source>
</evidence>
<feature type="compositionally biased region" description="Basic and acidic residues" evidence="1">
    <location>
        <begin position="235"/>
        <end position="253"/>
    </location>
</feature>
<dbReference type="PANTHER" id="PTHR33352">
    <property type="entry name" value="SLR1095 PROTEIN"/>
    <property type="match status" value="1"/>
</dbReference>
<keyword evidence="3" id="KW-0255">Endonuclease</keyword>
<protein>
    <submittedName>
        <fullName evidence="3">Uma2 family endonuclease</fullName>
    </submittedName>
</protein>
<dbReference type="EMBL" id="JAMXFF010000048">
    <property type="protein sequence ID" value="MCT7969353.1"/>
    <property type="molecule type" value="Genomic_DNA"/>
</dbReference>
<name>A0ABT2MX81_9CYAN</name>
<dbReference type="Pfam" id="PF05685">
    <property type="entry name" value="Uma2"/>
    <property type="match status" value="1"/>
</dbReference>